<dbReference type="Proteomes" id="UP001162501">
    <property type="component" value="Chromosome 5"/>
</dbReference>
<protein>
    <submittedName>
        <fullName evidence="1">Uncharacterized protein</fullName>
    </submittedName>
</protein>
<sequence>MPQGGRLSGSKEAGGRPRGHVLAGRGQHGAGSSPAAEATAACQDATLAQALPSAGLIRAQHPLTPAVIGARPSQDTQCPAWRSEKEPARPIFQGFTSIGRLCPFKQDQPENPGKTQGLWGHEGTREGGPQPQP</sequence>
<dbReference type="EMBL" id="OX596089">
    <property type="protein sequence ID" value="CAN0530095.1"/>
    <property type="molecule type" value="Genomic_DNA"/>
</dbReference>
<gene>
    <name evidence="1" type="ORF">MRATA1EN22A_LOCUS24532</name>
</gene>
<accession>A0AC60A1D4</accession>
<reference evidence="1" key="1">
    <citation type="submission" date="2023-05" db="EMBL/GenBank/DDBJ databases">
        <authorList>
            <consortium name="ELIXIR-Norway"/>
        </authorList>
    </citation>
    <scope>NUCLEOTIDE SEQUENCE</scope>
</reference>
<name>A0AC60A1D4_RANTA</name>
<proteinExistence type="predicted"/>
<reference evidence="1" key="2">
    <citation type="submission" date="2025-03" db="EMBL/GenBank/DDBJ databases">
        <authorList>
            <consortium name="ELIXIR-Norway"/>
            <consortium name="Elixir Norway"/>
        </authorList>
    </citation>
    <scope>NUCLEOTIDE SEQUENCE</scope>
</reference>
<evidence type="ECO:0000313" key="1">
    <source>
        <dbReference type="EMBL" id="CAN0530095.1"/>
    </source>
</evidence>
<organism evidence="1 2">
    <name type="scientific">Rangifer tarandus platyrhynchus</name>
    <name type="common">Svalbard reindeer</name>
    <dbReference type="NCBI Taxonomy" id="3082113"/>
    <lineage>
        <taxon>Eukaryota</taxon>
        <taxon>Metazoa</taxon>
        <taxon>Chordata</taxon>
        <taxon>Craniata</taxon>
        <taxon>Vertebrata</taxon>
        <taxon>Euteleostomi</taxon>
        <taxon>Mammalia</taxon>
        <taxon>Eutheria</taxon>
        <taxon>Laurasiatheria</taxon>
        <taxon>Artiodactyla</taxon>
        <taxon>Ruminantia</taxon>
        <taxon>Pecora</taxon>
        <taxon>Cervidae</taxon>
        <taxon>Odocoileinae</taxon>
        <taxon>Rangifer</taxon>
    </lineage>
</organism>
<evidence type="ECO:0000313" key="2">
    <source>
        <dbReference type="Proteomes" id="UP001162501"/>
    </source>
</evidence>